<dbReference type="GeneID" id="25371031"/>
<evidence type="ECO:0000256" key="4">
    <source>
        <dbReference type="SAM" id="MobiDB-lite"/>
    </source>
</evidence>
<organism evidence="8 9">
    <name type="scientific">Aureobasidium subglaciale (strain EXF-2481)</name>
    <name type="common">Aureobasidium pullulans var. subglaciale</name>
    <dbReference type="NCBI Taxonomy" id="1043005"/>
    <lineage>
        <taxon>Eukaryota</taxon>
        <taxon>Fungi</taxon>
        <taxon>Dikarya</taxon>
        <taxon>Ascomycota</taxon>
        <taxon>Pezizomycotina</taxon>
        <taxon>Dothideomycetes</taxon>
        <taxon>Dothideomycetidae</taxon>
        <taxon>Dothideales</taxon>
        <taxon>Saccotheciaceae</taxon>
        <taxon>Aureobasidium</taxon>
    </lineage>
</organism>
<dbReference type="Gene3D" id="3.40.50.970">
    <property type="match status" value="2"/>
</dbReference>
<dbReference type="OMA" id="DFRHEEP"/>
<dbReference type="STRING" id="1043005.A0A074XXX5"/>
<dbReference type="InterPro" id="IPR012000">
    <property type="entry name" value="Thiamin_PyroP_enz_cen_dom"/>
</dbReference>
<proteinExistence type="inferred from homology"/>
<evidence type="ECO:0000256" key="2">
    <source>
        <dbReference type="ARBA" id="ARBA00023052"/>
    </source>
</evidence>
<dbReference type="PANTHER" id="PTHR18968:SF133">
    <property type="entry name" value="BENZOYLFORMATE DECARBOXYLASE"/>
    <property type="match status" value="1"/>
</dbReference>
<gene>
    <name evidence="8" type="ORF">AUEXF2481DRAFT_71366</name>
</gene>
<dbReference type="Pfam" id="PF02776">
    <property type="entry name" value="TPP_enzyme_N"/>
    <property type="match status" value="1"/>
</dbReference>
<dbReference type="GO" id="GO:0000287">
    <property type="term" value="F:magnesium ion binding"/>
    <property type="evidence" value="ECO:0007669"/>
    <property type="project" value="InterPro"/>
</dbReference>
<dbReference type="OrthoDB" id="10006023at2759"/>
<name>A0A074XXX5_AURSE</name>
<feature type="domain" description="Thiamine pyrophosphate enzyme N-terminal TPP-binding" evidence="7">
    <location>
        <begin position="1"/>
        <end position="50"/>
    </location>
</feature>
<protein>
    <submittedName>
        <fullName evidence="8">Uncharacterized protein</fullName>
    </submittedName>
</protein>
<dbReference type="InterPro" id="IPR029035">
    <property type="entry name" value="DHS-like_NAD/FAD-binding_dom"/>
</dbReference>
<sequence>MADGFAQATRKPALAVLHTAAGTGNGMGNIMTAFLNKTPLIIIAGQQTRQMLIGDPYLTDRDATMLPQPWVKWAYQPARAEDVPAALVRAIAIASMPPAGPVFLSIPLDDWVAEIDFAPVIRTVGQTIAPDPKRLSEFATRISKARRFALVLGQEVDKSLGWASAVALAELLGAPVYQAPLAERAVFPETHPLFRGSLPLAKGPLSTALTGYDLVLVVGAEVWRYYPYAAGPVSPPGLELLQITNDPHDAGSALVGDSLLSDSRLALEGLYSLLRNNSLSTEENQAKAAPGSAATAQSKPRKSTALMTASEAFTAIALLRAESDILVQETPSNVGDLLDAWPIIREESYFTSASGGLGWGGPAAVGIALAQHNRTTVLAIGDGSLHYSVQSVYTAVQHKLNLIILVPRNEEYAILKEFAVFENTPNCPALDLPGLNAKAIAEAYGCAAFRADNPADLHDAFKMARGLDGPALIEFQIDPKLEPLPV</sequence>
<dbReference type="GO" id="GO:0030976">
    <property type="term" value="F:thiamine pyrophosphate binding"/>
    <property type="evidence" value="ECO:0007669"/>
    <property type="project" value="InterPro"/>
</dbReference>
<dbReference type="PANTHER" id="PTHR18968">
    <property type="entry name" value="THIAMINE PYROPHOSPHATE ENZYMES"/>
    <property type="match status" value="1"/>
</dbReference>
<keyword evidence="9" id="KW-1185">Reference proteome</keyword>
<dbReference type="Gene3D" id="3.40.50.1220">
    <property type="entry name" value="TPP-binding domain"/>
    <property type="match status" value="1"/>
</dbReference>
<feature type="domain" description="Thiamine pyrophosphate enzyme central" evidence="5">
    <location>
        <begin position="136"/>
        <end position="269"/>
    </location>
</feature>
<evidence type="ECO:0000313" key="8">
    <source>
        <dbReference type="EMBL" id="KEQ90423.1"/>
    </source>
</evidence>
<feature type="region of interest" description="Disordered" evidence="4">
    <location>
        <begin position="282"/>
        <end position="301"/>
    </location>
</feature>
<dbReference type="InterPro" id="IPR012001">
    <property type="entry name" value="Thiamin_PyroP_enz_TPP-bd_dom"/>
</dbReference>
<dbReference type="HOGENOM" id="CLU_013748_3_1_1"/>
<feature type="domain" description="Thiamine pyrophosphate enzyme TPP-binding" evidence="6">
    <location>
        <begin position="345"/>
        <end position="475"/>
    </location>
</feature>
<dbReference type="EMBL" id="KL584791">
    <property type="protein sequence ID" value="KEQ90423.1"/>
    <property type="molecule type" value="Genomic_DNA"/>
</dbReference>
<dbReference type="InParanoid" id="A0A074XXX5"/>
<evidence type="ECO:0000259" key="7">
    <source>
        <dbReference type="Pfam" id="PF02776"/>
    </source>
</evidence>
<dbReference type="AlphaFoldDB" id="A0A074XXX5"/>
<dbReference type="GO" id="GO:0050660">
    <property type="term" value="F:flavin adenine dinucleotide binding"/>
    <property type="evidence" value="ECO:0007669"/>
    <property type="project" value="TreeGrafter"/>
</dbReference>
<dbReference type="InterPro" id="IPR029061">
    <property type="entry name" value="THDP-binding"/>
</dbReference>
<dbReference type="Proteomes" id="UP000030641">
    <property type="component" value="Unassembled WGS sequence"/>
</dbReference>
<dbReference type="CDD" id="cd07035">
    <property type="entry name" value="TPP_PYR_POX_like"/>
    <property type="match status" value="1"/>
</dbReference>
<reference evidence="8 9" key="1">
    <citation type="journal article" date="2014" name="BMC Genomics">
        <title>Genome sequencing of four Aureobasidium pullulans varieties: biotechnological potential, stress tolerance, and description of new species.</title>
        <authorList>
            <person name="Gostin Ar C."/>
            <person name="Ohm R.A."/>
            <person name="Kogej T."/>
            <person name="Sonjak S."/>
            <person name="Turk M."/>
            <person name="Zajc J."/>
            <person name="Zalar P."/>
            <person name="Grube M."/>
            <person name="Sun H."/>
            <person name="Han J."/>
            <person name="Sharma A."/>
            <person name="Chiniquy J."/>
            <person name="Ngan C.Y."/>
            <person name="Lipzen A."/>
            <person name="Barry K."/>
            <person name="Grigoriev I.V."/>
            <person name="Gunde-Cimerman N."/>
        </authorList>
    </citation>
    <scope>NUCLEOTIDE SEQUENCE [LARGE SCALE GENOMIC DNA]</scope>
    <source>
        <strain evidence="8 9">EXF-2481</strain>
    </source>
</reference>
<dbReference type="CDD" id="cd02002">
    <property type="entry name" value="TPP_BFDC"/>
    <property type="match status" value="1"/>
</dbReference>
<dbReference type="RefSeq" id="XP_013338921.1">
    <property type="nucleotide sequence ID" value="XM_013483467.1"/>
</dbReference>
<evidence type="ECO:0000256" key="1">
    <source>
        <dbReference type="ARBA" id="ARBA00007812"/>
    </source>
</evidence>
<dbReference type="GO" id="GO:0003984">
    <property type="term" value="F:acetolactate synthase activity"/>
    <property type="evidence" value="ECO:0007669"/>
    <property type="project" value="TreeGrafter"/>
</dbReference>
<comment type="similarity">
    <text evidence="1 3">Belongs to the TPP enzyme family.</text>
</comment>
<dbReference type="Pfam" id="PF02775">
    <property type="entry name" value="TPP_enzyme_C"/>
    <property type="match status" value="1"/>
</dbReference>
<evidence type="ECO:0000259" key="5">
    <source>
        <dbReference type="Pfam" id="PF00205"/>
    </source>
</evidence>
<dbReference type="InterPro" id="IPR011766">
    <property type="entry name" value="TPP_enzyme_TPP-bd"/>
</dbReference>
<dbReference type="Pfam" id="PF00205">
    <property type="entry name" value="TPP_enzyme_M"/>
    <property type="match status" value="1"/>
</dbReference>
<dbReference type="InterPro" id="IPR045229">
    <property type="entry name" value="TPP_enz"/>
</dbReference>
<keyword evidence="2 3" id="KW-0786">Thiamine pyrophosphate</keyword>
<evidence type="ECO:0000259" key="6">
    <source>
        <dbReference type="Pfam" id="PF02775"/>
    </source>
</evidence>
<evidence type="ECO:0000313" key="9">
    <source>
        <dbReference type="Proteomes" id="UP000030641"/>
    </source>
</evidence>
<dbReference type="SUPFAM" id="SSF52518">
    <property type="entry name" value="Thiamin diphosphate-binding fold (THDP-binding)"/>
    <property type="match status" value="2"/>
</dbReference>
<evidence type="ECO:0000256" key="3">
    <source>
        <dbReference type="RuleBase" id="RU362132"/>
    </source>
</evidence>
<dbReference type="SUPFAM" id="SSF52467">
    <property type="entry name" value="DHS-like NAD/FAD-binding domain"/>
    <property type="match status" value="1"/>
</dbReference>
<accession>A0A074XXX5</accession>